<reference evidence="1 2" key="1">
    <citation type="journal article" date="2015" name="Appl. Environ. Microbiol.">
        <title>Aerobic and Anaerobic Thiosulfate Oxidation by a Cold-Adapted, Subglacial Chemoautotroph.</title>
        <authorList>
            <person name="Harrold Z.R."/>
            <person name="Skidmore M.L."/>
            <person name="Hamilton T.L."/>
            <person name="Desch L."/>
            <person name="Amada K."/>
            <person name="van Gelder W."/>
            <person name="Glover K."/>
            <person name="Roden E.E."/>
            <person name="Boyd E.S."/>
        </authorList>
    </citation>
    <scope>NUCLEOTIDE SEQUENCE [LARGE SCALE GENOMIC DNA]</scope>
    <source>
        <strain evidence="1 2">RG</strain>
    </source>
</reference>
<dbReference type="Proteomes" id="UP000064243">
    <property type="component" value="Unassembled WGS sequence"/>
</dbReference>
<gene>
    <name evidence="1" type="ORF">ABW22_14470</name>
</gene>
<dbReference type="RefSeq" id="WP_059758253.1">
    <property type="nucleotide sequence ID" value="NZ_LDUG01000048.1"/>
</dbReference>
<protein>
    <recommendedName>
        <fullName evidence="3">Lipoprotein</fullName>
    </recommendedName>
</protein>
<dbReference type="AlphaFoldDB" id="A0A119CUF2"/>
<organism evidence="1 2">
    <name type="scientific">Thiobacillus denitrificans</name>
    <dbReference type="NCBI Taxonomy" id="36861"/>
    <lineage>
        <taxon>Bacteria</taxon>
        <taxon>Pseudomonadati</taxon>
        <taxon>Pseudomonadota</taxon>
        <taxon>Betaproteobacteria</taxon>
        <taxon>Nitrosomonadales</taxon>
        <taxon>Thiobacillaceae</taxon>
        <taxon>Thiobacillus</taxon>
    </lineage>
</organism>
<comment type="caution">
    <text evidence="1">The sequence shown here is derived from an EMBL/GenBank/DDBJ whole genome shotgun (WGS) entry which is preliminary data.</text>
</comment>
<dbReference type="EMBL" id="LDUG01000048">
    <property type="protein sequence ID" value="KVW93333.1"/>
    <property type="molecule type" value="Genomic_DNA"/>
</dbReference>
<accession>A0A119CUF2</accession>
<keyword evidence="2" id="KW-1185">Reference proteome</keyword>
<sequence>MRTIIIAALLLAGCAAQPPRVTGTEHAVSVNWANSEAALTLPAAEAHCAKHGRHAQFAGKPNAFTDAFNCVKS</sequence>
<evidence type="ECO:0000313" key="2">
    <source>
        <dbReference type="Proteomes" id="UP000064243"/>
    </source>
</evidence>
<name>A0A119CUF2_THIDE</name>
<dbReference type="PATRIC" id="fig|36861.3.peg.2716"/>
<evidence type="ECO:0008006" key="3">
    <source>
        <dbReference type="Google" id="ProtNLM"/>
    </source>
</evidence>
<proteinExistence type="predicted"/>
<evidence type="ECO:0000313" key="1">
    <source>
        <dbReference type="EMBL" id="KVW93333.1"/>
    </source>
</evidence>